<gene>
    <name evidence="7" type="ORF">LFA_1137</name>
</gene>
<sequence length="409" mass="46388">MVFVSIMSSLKIVSYKQDMLSKSCLKLERNTLNIKRLVFLLFLWMFSISFYAAEPSLRDKIGQMLIIGFHGKSIDKNSPITVSINQENIGGVILFDFNMQSQTFDKNIESPLQVKLLNQQLQRITQEANESRHRPNLPLLISVDYEGGQVNRLHQRYGFPEIQSPKIIGKTSLDDANDSARLMAQTLHSTGFNLDFFPNLDVDVNPENPIIGNLERSFSPDPEVVTQYAQLYSHQFLVNQIECAYKHFPGHGSSVADSHLGFVDVTDTWSEQELIPFLQLFSQPKHCHMVMVAHIVNRKLDITGVPATLSSSIINGLLRHDLQFDGVVITDDMQMKAIADYYGLETALTLSINAGVDMLIFGNQLVDKLQDPKELVDIIEKKVRSGEIPEQRINEAYKRIVKMKQSLIY</sequence>
<keyword evidence="4 7" id="KW-0378">Hydrolase</keyword>
<proteinExistence type="inferred from homology"/>
<dbReference type="STRING" id="1212491.LFA_1137"/>
<name>A0A098G500_9GAMM</name>
<dbReference type="EC" id="3.2.1.52" evidence="3"/>
<dbReference type="Gene3D" id="3.20.20.300">
    <property type="entry name" value="Glycoside hydrolase, family 3, N-terminal domain"/>
    <property type="match status" value="1"/>
</dbReference>
<feature type="domain" description="Glycoside hydrolase family 3 N-terminal" evidence="6">
    <location>
        <begin position="57"/>
        <end position="402"/>
    </location>
</feature>
<dbReference type="HOGENOM" id="CLU_008392_0_3_6"/>
<evidence type="ECO:0000256" key="5">
    <source>
        <dbReference type="ARBA" id="ARBA00023295"/>
    </source>
</evidence>
<dbReference type="GO" id="GO:0009254">
    <property type="term" value="P:peptidoglycan turnover"/>
    <property type="evidence" value="ECO:0007669"/>
    <property type="project" value="TreeGrafter"/>
</dbReference>
<dbReference type="Pfam" id="PF00933">
    <property type="entry name" value="Glyco_hydro_3"/>
    <property type="match status" value="1"/>
</dbReference>
<reference evidence="8" key="1">
    <citation type="submission" date="2014-09" db="EMBL/GenBank/DDBJ databases">
        <authorList>
            <person name="Gomez-Valero L."/>
        </authorList>
    </citation>
    <scope>NUCLEOTIDE SEQUENCE [LARGE SCALE GENOMIC DNA]</scope>
    <source>
        <strain evidence="8">ATCC700992</strain>
    </source>
</reference>
<evidence type="ECO:0000256" key="1">
    <source>
        <dbReference type="ARBA" id="ARBA00001231"/>
    </source>
</evidence>
<comment type="similarity">
    <text evidence="2">Belongs to the glycosyl hydrolase 3 family.</text>
</comment>
<dbReference type="InterPro" id="IPR017853">
    <property type="entry name" value="GH"/>
</dbReference>
<protein>
    <recommendedName>
        <fullName evidence="3">beta-N-acetylhexosaminidase</fullName>
        <ecNumber evidence="3">3.2.1.52</ecNumber>
    </recommendedName>
</protein>
<dbReference type="InterPro" id="IPR050226">
    <property type="entry name" value="NagZ_Beta-hexosaminidase"/>
</dbReference>
<organism evidence="7 8">
    <name type="scientific">Legionella fallonii LLAP-10</name>
    <dbReference type="NCBI Taxonomy" id="1212491"/>
    <lineage>
        <taxon>Bacteria</taxon>
        <taxon>Pseudomonadati</taxon>
        <taxon>Pseudomonadota</taxon>
        <taxon>Gammaproteobacteria</taxon>
        <taxon>Legionellales</taxon>
        <taxon>Legionellaceae</taxon>
        <taxon>Legionella</taxon>
    </lineage>
</organism>
<dbReference type="InterPro" id="IPR001764">
    <property type="entry name" value="Glyco_hydro_3_N"/>
</dbReference>
<accession>A0A098G500</accession>
<dbReference type="AlphaFoldDB" id="A0A098G500"/>
<evidence type="ECO:0000256" key="2">
    <source>
        <dbReference type="ARBA" id="ARBA00005336"/>
    </source>
</evidence>
<evidence type="ECO:0000256" key="3">
    <source>
        <dbReference type="ARBA" id="ARBA00012663"/>
    </source>
</evidence>
<keyword evidence="8" id="KW-1185">Reference proteome</keyword>
<dbReference type="InterPro" id="IPR036962">
    <property type="entry name" value="Glyco_hydro_3_N_sf"/>
</dbReference>
<dbReference type="PANTHER" id="PTHR30480">
    <property type="entry name" value="BETA-HEXOSAMINIDASE-RELATED"/>
    <property type="match status" value="1"/>
</dbReference>
<dbReference type="EMBL" id="LN614827">
    <property type="protein sequence ID" value="CEG56570.1"/>
    <property type="molecule type" value="Genomic_DNA"/>
</dbReference>
<dbReference type="Proteomes" id="UP000032430">
    <property type="component" value="Chromosome I"/>
</dbReference>
<evidence type="ECO:0000313" key="8">
    <source>
        <dbReference type="Proteomes" id="UP000032430"/>
    </source>
</evidence>
<evidence type="ECO:0000313" key="7">
    <source>
        <dbReference type="EMBL" id="CEG56570.1"/>
    </source>
</evidence>
<dbReference type="GO" id="GO:0004563">
    <property type="term" value="F:beta-N-acetylhexosaminidase activity"/>
    <property type="evidence" value="ECO:0007669"/>
    <property type="project" value="UniProtKB-EC"/>
</dbReference>
<dbReference type="SUPFAM" id="SSF51445">
    <property type="entry name" value="(Trans)glycosidases"/>
    <property type="match status" value="1"/>
</dbReference>
<evidence type="ECO:0000259" key="6">
    <source>
        <dbReference type="Pfam" id="PF00933"/>
    </source>
</evidence>
<dbReference type="GO" id="GO:0005975">
    <property type="term" value="P:carbohydrate metabolic process"/>
    <property type="evidence" value="ECO:0007669"/>
    <property type="project" value="InterPro"/>
</dbReference>
<comment type="catalytic activity">
    <reaction evidence="1">
        <text>Hydrolysis of terminal non-reducing N-acetyl-D-hexosamine residues in N-acetyl-beta-D-hexosaminides.</text>
        <dbReference type="EC" id="3.2.1.52"/>
    </reaction>
</comment>
<keyword evidence="5" id="KW-0326">Glycosidase</keyword>
<dbReference type="KEGG" id="lfa:LFA_1137"/>
<evidence type="ECO:0000256" key="4">
    <source>
        <dbReference type="ARBA" id="ARBA00022801"/>
    </source>
</evidence>
<dbReference type="PANTHER" id="PTHR30480:SF13">
    <property type="entry name" value="BETA-HEXOSAMINIDASE"/>
    <property type="match status" value="1"/>
</dbReference>